<feature type="compositionally biased region" description="Low complexity" evidence="1">
    <location>
        <begin position="32"/>
        <end position="43"/>
    </location>
</feature>
<organism evidence="2 3">
    <name type="scientific">Ganoderma sinense ZZ0214-1</name>
    <dbReference type="NCBI Taxonomy" id="1077348"/>
    <lineage>
        <taxon>Eukaryota</taxon>
        <taxon>Fungi</taxon>
        <taxon>Dikarya</taxon>
        <taxon>Basidiomycota</taxon>
        <taxon>Agaricomycotina</taxon>
        <taxon>Agaricomycetes</taxon>
        <taxon>Polyporales</taxon>
        <taxon>Polyporaceae</taxon>
        <taxon>Ganoderma</taxon>
    </lineage>
</organism>
<proteinExistence type="predicted"/>
<dbReference type="OrthoDB" id="3268861at2759"/>
<evidence type="ECO:0000256" key="1">
    <source>
        <dbReference type="SAM" id="MobiDB-lite"/>
    </source>
</evidence>
<evidence type="ECO:0000313" key="3">
    <source>
        <dbReference type="Proteomes" id="UP000230002"/>
    </source>
</evidence>
<name>A0A2G8RXG0_9APHY</name>
<protein>
    <submittedName>
        <fullName evidence="2">Uncharacterized protein</fullName>
    </submittedName>
</protein>
<accession>A0A2G8RXG0</accession>
<comment type="caution">
    <text evidence="2">The sequence shown here is derived from an EMBL/GenBank/DDBJ whole genome shotgun (WGS) entry which is preliminary data.</text>
</comment>
<feature type="compositionally biased region" description="Basic residues" evidence="1">
    <location>
        <begin position="77"/>
        <end position="97"/>
    </location>
</feature>
<dbReference type="AlphaFoldDB" id="A0A2G8RXG0"/>
<feature type="compositionally biased region" description="Polar residues" evidence="1">
    <location>
        <begin position="56"/>
        <end position="65"/>
    </location>
</feature>
<dbReference type="EMBL" id="AYKW01000045">
    <property type="protein sequence ID" value="PIL26177.1"/>
    <property type="molecule type" value="Genomic_DNA"/>
</dbReference>
<evidence type="ECO:0000313" key="2">
    <source>
        <dbReference type="EMBL" id="PIL26177.1"/>
    </source>
</evidence>
<feature type="region of interest" description="Disordered" evidence="1">
    <location>
        <begin position="25"/>
        <end position="128"/>
    </location>
</feature>
<dbReference type="Proteomes" id="UP000230002">
    <property type="component" value="Unassembled WGS sequence"/>
</dbReference>
<reference evidence="2 3" key="1">
    <citation type="journal article" date="2015" name="Sci. Rep.">
        <title>Chromosome-level genome map provides insights into diverse defense mechanisms in the medicinal fungus Ganoderma sinense.</title>
        <authorList>
            <person name="Zhu Y."/>
            <person name="Xu J."/>
            <person name="Sun C."/>
            <person name="Zhou S."/>
            <person name="Xu H."/>
            <person name="Nelson D.R."/>
            <person name="Qian J."/>
            <person name="Song J."/>
            <person name="Luo H."/>
            <person name="Xiang L."/>
            <person name="Li Y."/>
            <person name="Xu Z."/>
            <person name="Ji A."/>
            <person name="Wang L."/>
            <person name="Lu S."/>
            <person name="Hayward A."/>
            <person name="Sun W."/>
            <person name="Li X."/>
            <person name="Schwartz D.C."/>
            <person name="Wang Y."/>
            <person name="Chen S."/>
        </authorList>
    </citation>
    <scope>NUCLEOTIDE SEQUENCE [LARGE SCALE GENOMIC DNA]</scope>
    <source>
        <strain evidence="2 3">ZZ0214-1</strain>
    </source>
</reference>
<gene>
    <name evidence="2" type="ORF">GSI_11932</name>
</gene>
<keyword evidence="3" id="KW-1185">Reference proteome</keyword>
<sequence>MHDDSRRGDDAHLLSLRLALGTILSPKRSQATPSSTTSGTVSPAMHCPHSAIPLTPTHSASGSHPTPSPNPSGAHPQHAHHHAHHHHPHHHHHHHHTQRPDNHQPAMPGAAEGAPLHTDEPHPHIPDVVVHESAGPIGVSVGTMPVAVPMPGNMTPGARARFVETLQSKSKSWDALIHGSWV</sequence>